<comment type="caution">
    <text evidence="1">The sequence shown here is derived from an EMBL/GenBank/DDBJ whole genome shotgun (WGS) entry which is preliminary data.</text>
</comment>
<dbReference type="Proteomes" id="UP000469421">
    <property type="component" value="Unassembled WGS sequence"/>
</dbReference>
<protein>
    <recommendedName>
        <fullName evidence="3">DUF2442 domain-containing protein</fullName>
    </recommendedName>
</protein>
<evidence type="ECO:0008006" key="3">
    <source>
        <dbReference type="Google" id="ProtNLM"/>
    </source>
</evidence>
<gene>
    <name evidence="1" type="ORF">GFN93_13300</name>
</gene>
<dbReference type="RefSeq" id="WP_153501522.1">
    <property type="nucleotide sequence ID" value="NZ_WIRE01000001.1"/>
</dbReference>
<keyword evidence="2" id="KW-1185">Reference proteome</keyword>
<evidence type="ECO:0000313" key="2">
    <source>
        <dbReference type="Proteomes" id="UP000469421"/>
    </source>
</evidence>
<proteinExistence type="predicted"/>
<evidence type="ECO:0000313" key="1">
    <source>
        <dbReference type="EMBL" id="MQX54226.1"/>
    </source>
</evidence>
<organism evidence="1 2">
    <name type="scientific">Alcanivorax sediminis</name>
    <dbReference type="NCBI Taxonomy" id="2663008"/>
    <lineage>
        <taxon>Bacteria</taxon>
        <taxon>Pseudomonadati</taxon>
        <taxon>Pseudomonadota</taxon>
        <taxon>Gammaproteobacteria</taxon>
        <taxon>Oceanospirillales</taxon>
        <taxon>Alcanivoracaceae</taxon>
        <taxon>Alcanivorax</taxon>
    </lineage>
</organism>
<dbReference type="EMBL" id="WIRE01000001">
    <property type="protein sequence ID" value="MQX54226.1"/>
    <property type="molecule type" value="Genomic_DNA"/>
</dbReference>
<name>A0A6N7LXU3_9GAMM</name>
<reference evidence="1 2" key="1">
    <citation type="submission" date="2019-10" db="EMBL/GenBank/DDBJ databases">
        <title>Alcanivorax sp.PA15-N-34 draft genome sequence.</title>
        <authorList>
            <person name="Liao X."/>
            <person name="Shao Z."/>
        </authorList>
    </citation>
    <scope>NUCLEOTIDE SEQUENCE [LARGE SCALE GENOMIC DNA]</scope>
    <source>
        <strain evidence="1 2">PA15-N-34</strain>
    </source>
</reference>
<dbReference type="AlphaFoldDB" id="A0A6N7LXU3"/>
<accession>A0A6N7LXU3</accession>
<sequence>MAQSIKRVVPLEQFKLIIEFDDGSLRQFPHARVTDTPLWFLAFPSKLRTCEVSPSGLQWQAVDQTLMWGGQNVWAQHASLDIPTLQEWSSPITLDELSMSLLNVAMTNQAPTEQDARHHVYFVGIRPFCEDNWVVLGESIGGGFAERGGSVALAVENLDSFSDWRGHCVLAGCDWMVALLEANVSDAQRKACILERYGASLTA</sequence>